<protein>
    <submittedName>
        <fullName evidence="6">DoxX family protein</fullName>
    </submittedName>
</protein>
<organism evidence="6 7">
    <name type="scientific">Flagellimonas okinawensis</name>
    <dbReference type="NCBI Taxonomy" id="3031324"/>
    <lineage>
        <taxon>Bacteria</taxon>
        <taxon>Pseudomonadati</taxon>
        <taxon>Bacteroidota</taxon>
        <taxon>Flavobacteriia</taxon>
        <taxon>Flavobacteriales</taxon>
        <taxon>Flavobacteriaceae</taxon>
        <taxon>Flagellimonas</taxon>
    </lineage>
</organism>
<evidence type="ECO:0000256" key="1">
    <source>
        <dbReference type="ARBA" id="ARBA00004141"/>
    </source>
</evidence>
<keyword evidence="2 5" id="KW-0812">Transmembrane</keyword>
<evidence type="ECO:0000256" key="5">
    <source>
        <dbReference type="SAM" id="Phobius"/>
    </source>
</evidence>
<evidence type="ECO:0000256" key="2">
    <source>
        <dbReference type="ARBA" id="ARBA00022692"/>
    </source>
</evidence>
<gene>
    <name evidence="6" type="ORF">PY091_01755</name>
</gene>
<feature type="transmembrane region" description="Helical" evidence="5">
    <location>
        <begin position="68"/>
        <end position="87"/>
    </location>
</feature>
<sequence length="124" mass="13757">MTRKSFFTTILRIVPAVILLQTLFFKFTAAPESVYIFEKLGLEPWGRIGLGILELIIALLILVPKTTWLGALLGIGVMGGAIFSHIFKLGIVVQNDGGMLFILALITFFCCIALVWKKRNSIPF</sequence>
<dbReference type="InterPro" id="IPR032808">
    <property type="entry name" value="DoxX"/>
</dbReference>
<evidence type="ECO:0000256" key="3">
    <source>
        <dbReference type="ARBA" id="ARBA00022989"/>
    </source>
</evidence>
<name>A0ABT5XJ60_9FLAO</name>
<keyword evidence="3 5" id="KW-1133">Transmembrane helix</keyword>
<evidence type="ECO:0000313" key="6">
    <source>
        <dbReference type="EMBL" id="MDF0705921.1"/>
    </source>
</evidence>
<comment type="subcellular location">
    <subcellularLocation>
        <location evidence="1">Membrane</location>
        <topology evidence="1">Multi-pass membrane protein</topology>
    </subcellularLocation>
</comment>
<dbReference type="Pfam" id="PF13564">
    <property type="entry name" value="DoxX_2"/>
    <property type="match status" value="1"/>
</dbReference>
<dbReference type="Proteomes" id="UP001217083">
    <property type="component" value="Unassembled WGS sequence"/>
</dbReference>
<proteinExistence type="predicted"/>
<keyword evidence="4 5" id="KW-0472">Membrane</keyword>
<keyword evidence="7" id="KW-1185">Reference proteome</keyword>
<comment type="caution">
    <text evidence="6">The sequence shown here is derived from an EMBL/GenBank/DDBJ whole genome shotgun (WGS) entry which is preliminary data.</text>
</comment>
<evidence type="ECO:0000256" key="4">
    <source>
        <dbReference type="ARBA" id="ARBA00023136"/>
    </source>
</evidence>
<reference evidence="6 7" key="1">
    <citation type="submission" date="2023-03" db="EMBL/GenBank/DDBJ databases">
        <title>Muricauda XX sp. nov. and Muricauda XXX sp. nov., two novel species isolated from Okinawa Trough.</title>
        <authorList>
            <person name="Cao W."/>
            <person name="Deng X."/>
        </authorList>
    </citation>
    <scope>NUCLEOTIDE SEQUENCE [LARGE SCALE GENOMIC DNA]</scope>
    <source>
        <strain evidence="6 7">81s02</strain>
    </source>
</reference>
<dbReference type="EMBL" id="JARFVA010000001">
    <property type="protein sequence ID" value="MDF0705921.1"/>
    <property type="molecule type" value="Genomic_DNA"/>
</dbReference>
<accession>A0ABT5XJ60</accession>
<dbReference type="RefSeq" id="WP_275648034.1">
    <property type="nucleotide sequence ID" value="NZ_JARFVA010000001.1"/>
</dbReference>
<evidence type="ECO:0000313" key="7">
    <source>
        <dbReference type="Proteomes" id="UP001217083"/>
    </source>
</evidence>
<feature type="transmembrane region" description="Helical" evidence="5">
    <location>
        <begin position="99"/>
        <end position="116"/>
    </location>
</feature>
<feature type="transmembrane region" description="Helical" evidence="5">
    <location>
        <begin position="45"/>
        <end position="63"/>
    </location>
</feature>